<organism evidence="10 11">
    <name type="scientific">Yinghuangia aomiensis</name>
    <dbReference type="NCBI Taxonomy" id="676205"/>
    <lineage>
        <taxon>Bacteria</taxon>
        <taxon>Bacillati</taxon>
        <taxon>Actinomycetota</taxon>
        <taxon>Actinomycetes</taxon>
        <taxon>Kitasatosporales</taxon>
        <taxon>Streptomycetaceae</taxon>
        <taxon>Yinghuangia</taxon>
    </lineage>
</organism>
<gene>
    <name evidence="10" type="ORF">GCM10023205_57170</name>
</gene>
<feature type="domain" description="SSD" evidence="9">
    <location>
        <begin position="205"/>
        <end position="330"/>
    </location>
</feature>
<evidence type="ECO:0000256" key="6">
    <source>
        <dbReference type="ARBA" id="ARBA00023136"/>
    </source>
</evidence>
<dbReference type="InterPro" id="IPR050545">
    <property type="entry name" value="Mycobact_MmpL"/>
</dbReference>
<evidence type="ECO:0000313" key="10">
    <source>
        <dbReference type="EMBL" id="GAA4980677.1"/>
    </source>
</evidence>
<feature type="transmembrane region" description="Helical" evidence="8">
    <location>
        <begin position="566"/>
        <end position="587"/>
    </location>
</feature>
<keyword evidence="5 8" id="KW-1133">Transmembrane helix</keyword>
<keyword evidence="11" id="KW-1185">Reference proteome</keyword>
<dbReference type="RefSeq" id="WP_345678594.1">
    <property type="nucleotide sequence ID" value="NZ_BAABHS010000023.1"/>
</dbReference>
<keyword evidence="4 8" id="KW-0812">Transmembrane</keyword>
<keyword evidence="6 8" id="KW-0472">Membrane</keyword>
<keyword evidence="3" id="KW-1003">Cell membrane</keyword>
<evidence type="ECO:0000256" key="2">
    <source>
        <dbReference type="ARBA" id="ARBA00010157"/>
    </source>
</evidence>
<evidence type="ECO:0000256" key="3">
    <source>
        <dbReference type="ARBA" id="ARBA00022475"/>
    </source>
</evidence>
<dbReference type="InterPro" id="IPR004869">
    <property type="entry name" value="MMPL_dom"/>
</dbReference>
<evidence type="ECO:0000256" key="5">
    <source>
        <dbReference type="ARBA" id="ARBA00022989"/>
    </source>
</evidence>
<feature type="transmembrane region" description="Helical" evidence="8">
    <location>
        <begin position="268"/>
        <end position="301"/>
    </location>
</feature>
<feature type="transmembrane region" description="Helical" evidence="8">
    <location>
        <begin position="208"/>
        <end position="229"/>
    </location>
</feature>
<feature type="transmembrane region" description="Helical" evidence="8">
    <location>
        <begin position="181"/>
        <end position="201"/>
    </location>
</feature>
<evidence type="ECO:0000313" key="11">
    <source>
        <dbReference type="Proteomes" id="UP001500466"/>
    </source>
</evidence>
<feature type="transmembrane region" description="Helical" evidence="8">
    <location>
        <begin position="235"/>
        <end position="256"/>
    </location>
</feature>
<comment type="caution">
    <text evidence="10">The sequence shown here is derived from an EMBL/GenBank/DDBJ whole genome shotgun (WGS) entry which is preliminary data.</text>
</comment>
<evidence type="ECO:0000256" key="8">
    <source>
        <dbReference type="SAM" id="Phobius"/>
    </source>
</evidence>
<dbReference type="EMBL" id="BAABHS010000023">
    <property type="protein sequence ID" value="GAA4980677.1"/>
    <property type="molecule type" value="Genomic_DNA"/>
</dbReference>
<feature type="transmembrane region" description="Helical" evidence="8">
    <location>
        <begin position="307"/>
        <end position="336"/>
    </location>
</feature>
<name>A0ABP9HXD1_9ACTN</name>
<dbReference type="InterPro" id="IPR000731">
    <property type="entry name" value="SSD"/>
</dbReference>
<dbReference type="InterPro" id="IPR001036">
    <property type="entry name" value="Acrflvin-R"/>
</dbReference>
<dbReference type="Gene3D" id="1.20.1640.10">
    <property type="entry name" value="Multidrug efflux transporter AcrB transmembrane domain"/>
    <property type="match status" value="2"/>
</dbReference>
<evidence type="ECO:0000259" key="9">
    <source>
        <dbReference type="PROSITE" id="PS50156"/>
    </source>
</evidence>
<feature type="compositionally biased region" description="Basic residues" evidence="7">
    <location>
        <begin position="339"/>
        <end position="348"/>
    </location>
</feature>
<dbReference type="PANTHER" id="PTHR33406:SF11">
    <property type="entry name" value="MEMBRANE PROTEIN SCO6666-RELATED"/>
    <property type="match status" value="1"/>
</dbReference>
<reference evidence="11" key="1">
    <citation type="journal article" date="2019" name="Int. J. Syst. Evol. Microbiol.">
        <title>The Global Catalogue of Microorganisms (GCM) 10K type strain sequencing project: providing services to taxonomists for standard genome sequencing and annotation.</title>
        <authorList>
            <consortium name="The Broad Institute Genomics Platform"/>
            <consortium name="The Broad Institute Genome Sequencing Center for Infectious Disease"/>
            <person name="Wu L."/>
            <person name="Ma J."/>
        </authorList>
    </citation>
    <scope>NUCLEOTIDE SEQUENCE [LARGE SCALE GENOMIC DNA]</scope>
    <source>
        <strain evidence="11">JCM 17986</strain>
    </source>
</reference>
<feature type="transmembrane region" description="Helical" evidence="8">
    <location>
        <begin position="599"/>
        <end position="618"/>
    </location>
</feature>
<accession>A0ABP9HXD1</accession>
<feature type="transmembrane region" description="Helical" evidence="8">
    <location>
        <begin position="379"/>
        <end position="397"/>
    </location>
</feature>
<dbReference type="PRINTS" id="PR00702">
    <property type="entry name" value="ACRIFLAVINRP"/>
</dbReference>
<dbReference type="PANTHER" id="PTHR33406">
    <property type="entry name" value="MEMBRANE PROTEIN MJ1562-RELATED"/>
    <property type="match status" value="1"/>
</dbReference>
<evidence type="ECO:0000256" key="4">
    <source>
        <dbReference type="ARBA" id="ARBA00022692"/>
    </source>
</evidence>
<feature type="region of interest" description="Disordered" evidence="7">
    <location>
        <begin position="339"/>
        <end position="363"/>
    </location>
</feature>
<feature type="region of interest" description="Disordered" evidence="7">
    <location>
        <begin position="728"/>
        <end position="759"/>
    </location>
</feature>
<comment type="similarity">
    <text evidence="2">Belongs to the resistance-nodulation-cell division (RND) (TC 2.A.6) family. MmpL subfamily.</text>
</comment>
<feature type="transmembrane region" description="Helical" evidence="8">
    <location>
        <begin position="650"/>
        <end position="668"/>
    </location>
</feature>
<dbReference type="PROSITE" id="PS50156">
    <property type="entry name" value="SSD"/>
    <property type="match status" value="1"/>
</dbReference>
<dbReference type="Proteomes" id="UP001500466">
    <property type="component" value="Unassembled WGS sequence"/>
</dbReference>
<proteinExistence type="inferred from homology"/>
<feature type="transmembrane region" description="Helical" evidence="8">
    <location>
        <begin position="680"/>
        <end position="703"/>
    </location>
</feature>
<dbReference type="SUPFAM" id="SSF82866">
    <property type="entry name" value="Multidrug efflux transporter AcrB transmembrane domain"/>
    <property type="match status" value="2"/>
</dbReference>
<comment type="subcellular location">
    <subcellularLocation>
        <location evidence="1">Cell membrane</location>
        <topology evidence="1">Multi-pass membrane protein</topology>
    </subcellularLocation>
</comment>
<dbReference type="Pfam" id="PF03176">
    <property type="entry name" value="MMPL"/>
    <property type="match status" value="2"/>
</dbReference>
<evidence type="ECO:0000256" key="7">
    <source>
        <dbReference type="SAM" id="MobiDB-lite"/>
    </source>
</evidence>
<protein>
    <submittedName>
        <fullName evidence="10">MMPL family transporter</fullName>
    </submittedName>
</protein>
<sequence>MAALLYRLGRLSFRRRWTVLLIWVAVLGAVGFGAAKAPAAPDDGFSMPGIESQHAFDLMDQRFPGTQADGAVARVVFVAPTGQQVTSDHNKAAIERVVADAGADSGVAGAVDPFTTRDAVSADGSTAYATVTFKEKANDLSAAEKQPLEHSIQQARDAGLTVEVGGNALADQASAGGATEVIGIAIAAIVLLVTFGSFVAAGLPLLTAIVGVGISLAAITALGSTLGLSSTTGTLAMMLGLAVGIDYAVFVVSRYREERGRGHAPREAAGLAVGTAGSAVVFAGLTVVIALAGLSVVGIPMLTKMGLAAAGAVVVAVLVALTLVPALLGFAPRAVLSRKERKRNRRPAPGHGSAASTAADPVKENGGSRWARFVLRHPLPVLLAAVAGLSALALPVADLQLGMPGDEVKPTSSTERRAYDALAHGFGAGFNGPLTVVVDARGAQDPKAAVEGIEQRVAATEGVVSVSEARFNPAGDTAVFSAVPATGPSDAKTKQIVHTIRDERAAGGFAEGASFEVTGTTAMNIDIAQKVQNALVPYLVVVVGLAILLLLVVFRSLLVPLKAALGFLLSLLAALGLVVAVFQWGWAADLLGVESTGPIMSLMPIFMVGIVFGLAMDYEVFLLSRVREAYVHGDKPGPALVNGFRHSTRVVTAAALIMMAVFSGFVGADESMIKMIGFGLATAVLFDAFVVRMTIVPAVMALLGEKAWWMPRWLHRALPRVDIEGETLSRPVAPDGHESATIGSEGQADDADQGAPIRV</sequence>
<evidence type="ECO:0000256" key="1">
    <source>
        <dbReference type="ARBA" id="ARBA00004651"/>
    </source>
</evidence>
<feature type="transmembrane region" description="Helical" evidence="8">
    <location>
        <begin position="535"/>
        <end position="554"/>
    </location>
</feature>